<reference evidence="1 2" key="1">
    <citation type="journal article" date="2019" name="Sci. Rep.">
        <title>A high-quality genome of Eragrostis curvula grass provides insights into Poaceae evolution and supports new strategies to enhance forage quality.</title>
        <authorList>
            <person name="Carballo J."/>
            <person name="Santos B.A.C.M."/>
            <person name="Zappacosta D."/>
            <person name="Garbus I."/>
            <person name="Selva J.P."/>
            <person name="Gallo C.A."/>
            <person name="Diaz A."/>
            <person name="Albertini E."/>
            <person name="Caccamo M."/>
            <person name="Echenique V."/>
        </authorList>
    </citation>
    <scope>NUCLEOTIDE SEQUENCE [LARGE SCALE GENOMIC DNA]</scope>
    <source>
        <strain evidence="2">cv. Victoria</strain>
        <tissue evidence="1">Leaf</tissue>
    </source>
</reference>
<dbReference type="PANTHER" id="PTHR33453:SF10">
    <property type="entry name" value="RRNA N-GLYCOSYLASE"/>
    <property type="match status" value="1"/>
</dbReference>
<dbReference type="PANTHER" id="PTHR33453">
    <property type="match status" value="1"/>
</dbReference>
<evidence type="ECO:0000313" key="2">
    <source>
        <dbReference type="Proteomes" id="UP000324897"/>
    </source>
</evidence>
<dbReference type="Pfam" id="PF00161">
    <property type="entry name" value="RIP"/>
    <property type="match status" value="1"/>
</dbReference>
<feature type="non-terminal residue" evidence="1">
    <location>
        <position position="1"/>
    </location>
</feature>
<sequence length="180" mass="20692">MGGSLLSASCDDLYLLGFANRDSRWHILRYCKGLPGSVTLPIEENYGELIDGGHAMLYTVPLGNQSAVQAVRTLSRYNRATTTKAQLKDAMVRFVVMISEAMRFVAIRNVFAGHWEEETFINLEQAKYVIHWGALSRLLVFWDQSHWVRWSGKDAEDVKEIHVNNWNDAWLLVDFLLRPY</sequence>
<dbReference type="GO" id="GO:0017148">
    <property type="term" value="P:negative regulation of translation"/>
    <property type="evidence" value="ECO:0007669"/>
    <property type="project" value="InterPro"/>
</dbReference>
<gene>
    <name evidence="1" type="ORF">EJB05_28727</name>
</gene>
<dbReference type="InterPro" id="IPR016138">
    <property type="entry name" value="Ribosome_inactivat_prot_sub1"/>
</dbReference>
<keyword evidence="2" id="KW-1185">Reference proteome</keyword>
<protein>
    <submittedName>
        <fullName evidence="1">Uncharacterized protein</fullName>
    </submittedName>
</protein>
<dbReference type="Gramene" id="TVU26191">
    <property type="protein sequence ID" value="TVU26191"/>
    <property type="gene ID" value="EJB05_28727"/>
</dbReference>
<dbReference type="OrthoDB" id="616245at2759"/>
<name>A0A5J9USD2_9POAL</name>
<dbReference type="SUPFAM" id="SSF56371">
    <property type="entry name" value="Ribosome inactivating proteins (RIP)"/>
    <property type="match status" value="1"/>
</dbReference>
<dbReference type="InterPro" id="IPR036041">
    <property type="entry name" value="Ribosome-inact_prot_sf"/>
</dbReference>
<evidence type="ECO:0000313" key="1">
    <source>
        <dbReference type="EMBL" id="TVU26191.1"/>
    </source>
</evidence>
<proteinExistence type="predicted"/>
<comment type="caution">
    <text evidence="1">The sequence shown here is derived from an EMBL/GenBank/DDBJ whole genome shotgun (WGS) entry which is preliminary data.</text>
</comment>
<dbReference type="Proteomes" id="UP000324897">
    <property type="component" value="Chromosome 2"/>
</dbReference>
<dbReference type="GO" id="GO:0030598">
    <property type="term" value="F:rRNA N-glycosylase activity"/>
    <property type="evidence" value="ECO:0007669"/>
    <property type="project" value="InterPro"/>
</dbReference>
<dbReference type="Gene3D" id="3.40.420.10">
    <property type="entry name" value="Ricin (A subunit), domain 1"/>
    <property type="match status" value="1"/>
</dbReference>
<dbReference type="AlphaFoldDB" id="A0A5J9USD2"/>
<accession>A0A5J9USD2</accession>
<dbReference type="InterPro" id="IPR001574">
    <property type="entry name" value="Ribosome_inactivat_prot"/>
</dbReference>
<organism evidence="1 2">
    <name type="scientific">Eragrostis curvula</name>
    <name type="common">weeping love grass</name>
    <dbReference type="NCBI Taxonomy" id="38414"/>
    <lineage>
        <taxon>Eukaryota</taxon>
        <taxon>Viridiplantae</taxon>
        <taxon>Streptophyta</taxon>
        <taxon>Embryophyta</taxon>
        <taxon>Tracheophyta</taxon>
        <taxon>Spermatophyta</taxon>
        <taxon>Magnoliopsida</taxon>
        <taxon>Liliopsida</taxon>
        <taxon>Poales</taxon>
        <taxon>Poaceae</taxon>
        <taxon>PACMAD clade</taxon>
        <taxon>Chloridoideae</taxon>
        <taxon>Eragrostideae</taxon>
        <taxon>Eragrostidinae</taxon>
        <taxon>Eragrostis</taxon>
    </lineage>
</organism>
<dbReference type="EMBL" id="RWGY01000013">
    <property type="protein sequence ID" value="TVU26191.1"/>
    <property type="molecule type" value="Genomic_DNA"/>
</dbReference>